<dbReference type="InterPro" id="IPR013783">
    <property type="entry name" value="Ig-like_fold"/>
</dbReference>
<evidence type="ECO:0000259" key="3">
    <source>
        <dbReference type="Pfam" id="PF17936"/>
    </source>
</evidence>
<organism evidence="4 5">
    <name type="scientific">Fictibacillus aquaticus</name>
    <dbReference type="NCBI Taxonomy" id="2021314"/>
    <lineage>
        <taxon>Bacteria</taxon>
        <taxon>Bacillati</taxon>
        <taxon>Bacillota</taxon>
        <taxon>Bacilli</taxon>
        <taxon>Bacillales</taxon>
        <taxon>Fictibacillaceae</taxon>
        <taxon>Fictibacillus</taxon>
    </lineage>
</organism>
<feature type="domain" description="Bacterial Ig" evidence="3">
    <location>
        <begin position="1472"/>
        <end position="1552"/>
    </location>
</feature>
<evidence type="ECO:0008006" key="6">
    <source>
        <dbReference type="Google" id="ProtNLM"/>
    </source>
</evidence>
<proteinExistence type="predicted"/>
<keyword evidence="1" id="KW-0732">Signal</keyword>
<reference evidence="4 5" key="1">
    <citation type="submission" date="2017-07" db="EMBL/GenBank/DDBJ databases">
        <title>Fictibacillus sp. nov. GDSW-R2A3 Genome sequencing and assembly.</title>
        <authorList>
            <person name="Mayilraj S."/>
        </authorList>
    </citation>
    <scope>NUCLEOTIDE SEQUENCE [LARGE SCALE GENOMIC DNA]</scope>
    <source>
        <strain evidence="4 5">GDSW-R2A3</strain>
    </source>
</reference>
<feature type="domain" description="Bacterial Ig" evidence="3">
    <location>
        <begin position="1556"/>
        <end position="1632"/>
    </location>
</feature>
<dbReference type="InterPro" id="IPR059177">
    <property type="entry name" value="GH29D-like_dom"/>
</dbReference>
<feature type="domain" description="GH29D-like beta-sandwich" evidence="2">
    <location>
        <begin position="666"/>
        <end position="729"/>
    </location>
</feature>
<dbReference type="RefSeq" id="WP_094252979.1">
    <property type="nucleotide sequence ID" value="NZ_JBHLXL010000001.1"/>
</dbReference>
<evidence type="ECO:0000313" key="5">
    <source>
        <dbReference type="Proteomes" id="UP000215059"/>
    </source>
</evidence>
<dbReference type="Pfam" id="PF17936">
    <property type="entry name" value="Big_6"/>
    <property type="match status" value="3"/>
</dbReference>
<protein>
    <recommendedName>
        <fullName evidence="6">Bacterial Ig domain-containing protein</fullName>
    </recommendedName>
</protein>
<accession>A0A235F8N5</accession>
<feature type="signal peptide" evidence="1">
    <location>
        <begin position="1"/>
        <end position="24"/>
    </location>
</feature>
<feature type="domain" description="Bacterial Ig" evidence="3">
    <location>
        <begin position="738"/>
        <end position="810"/>
    </location>
</feature>
<sequence length="1634" mass="177140">MKWLRLIVLFCLVLSQLPIATVFAGVDITNPVFDSISLDKREVKVGDTINFTIKATDSESGLKDSGFLYYKTPLTEKNHYININYNTATGNYEGSLTMTEAMESGEWKVSWITIYDNTENHTTVYGPLENSNFTLSETTTDTNRPVFNGINIDKTDVRVGDTINFIIKATDIESGLKSSGYLYYKTPLTGKNHYININYNAGTGNYEGSLTMTEAMESGEWKVSWITIYDNLDNITTIYGPIDGGNFNLTGTSADINKPTIESISLDKQHLKVGDTVHFSIKAMDNESGLKSSGYLYYETPLTGKKQYINISYNATTGAYEGSLKMTETMEPGIWEVAWITIYDHTENNTTVYGPFEGTSFTLEDYTKDFISPSFNGMHVDKKLYETNAYAKLTVNAMDNTMVKSVQVNYLKPITGETESIILLKDADETFTANYYIPTDAEYGEWKVSSVEVIDLNNNTTTITSGLETGDFTVLKPIASLGHKFVMSNETWSYQTINGDVYIGPEAILTIDQNVTINGNVYVLGALRSYGGLTVNGALNARSISMGYKFYYYNGDATFSGSNYVNTMSATYYPLTEVPMELYETPLIKEDGRIDILGATIPVVDVYLDNQKLNVKSDGTFRFTDYYIGDRKEITFMFVDVFGKTTYKSYKVYSNDKPVVSIDKSDGIYLGNQYIELSLSKDGTIYYTLDGSEPTASSTVYSSPITLNDSTVLKYMAEDEIGNKSEIYSKNFDLFFVNEVTNASNTVTGKGQPGLTVNFTVNEQTYSAVINDSGTFRVEIPNLEEVKDISVSASDELGNVSSPYEIGVKDVIAPKVSGIEQAGIYNNDKIITFNEGIATLNSAAINSGDSVKYDGNYILVVTDDSGNETTVNFTIDKTAPVVSGVKNDDVYNQDVTINFNEGSAKINGETFTNGTVVKDEGDYSLEVTDLAGNITNVSFTIDKTAPVITGVENNKSYNQDVSVQFNEGIATLNGIPFTESMITAEGDYTLNVTDAGGNKTEVRFEIDKTAPKVSGVEHGGLYNKDVSISVNEGTAHLNGATFTSGTKVDEEGTYTLIVTDKAGNQTTVEFTIDKTSPIVSGVKNNESYNKEVVITFEEGTATLDSEVFLSESSVEAEGIHTLVVIDAAGNQTSVSFTIDKTAPQVSGVENEAMYNKAISLSFNEGTAKLNGEVVLSGTVVQADGSYTLEVIDEAGNKTVLTFIIDQTSPVVSGVIDNGVYNHNVKITFNEGTALLNGLPYLSGTEIDSEGAYKFEVTDQIGNKYAADFVIDKTPPVVNGVEDNAVYNQAVVLTFNEGTATLNAEPFKSETKVEAEGTYTLIVIDPAGNQVSNSFTIDKTAPNVMGAADNGLYNKDVTITFNEGTAELNGALISSGTIVKGEGTHKLVVSDKAGNKTAIQFTIDKTAPAISGVVNGSTYNKDVMAAFSEGTAVLNGRTYKSGTIVNVAGVYTLVVTDASGNKATVKFTIDKKAPNVPVINTVSDQSTAVSGKAEANSTVKLYIFGRYQKSVTADRYGNYKFAITKQKAGTSIKVTATDKAGNISSPKEVKVLDKTPPAIPTVNKVTYKTTTITGKAEKSATIYVYRGTTYLGKAIADSKGAFKVKIKAQKKGTSLSVYAKDAAGNKSGKRAVKVY</sequence>
<name>A0A235F8N5_9BACL</name>
<dbReference type="EMBL" id="NOII01000003">
    <property type="protein sequence ID" value="OYD57628.1"/>
    <property type="molecule type" value="Genomic_DNA"/>
</dbReference>
<dbReference type="Gene3D" id="2.60.40.10">
    <property type="entry name" value="Immunoglobulins"/>
    <property type="match status" value="3"/>
</dbReference>
<dbReference type="OrthoDB" id="3193440at2"/>
<dbReference type="Pfam" id="PF13290">
    <property type="entry name" value="CHB_HEX_C_1"/>
    <property type="match status" value="1"/>
</dbReference>
<dbReference type="Proteomes" id="UP000215059">
    <property type="component" value="Unassembled WGS sequence"/>
</dbReference>
<evidence type="ECO:0000313" key="4">
    <source>
        <dbReference type="EMBL" id="OYD57628.1"/>
    </source>
</evidence>
<gene>
    <name evidence="4" type="ORF">CGZ90_13260</name>
</gene>
<evidence type="ECO:0000256" key="1">
    <source>
        <dbReference type="SAM" id="SignalP"/>
    </source>
</evidence>
<feature type="chain" id="PRO_5012759925" description="Bacterial Ig domain-containing protein" evidence="1">
    <location>
        <begin position="25"/>
        <end position="1634"/>
    </location>
</feature>
<evidence type="ECO:0000259" key="2">
    <source>
        <dbReference type="Pfam" id="PF13290"/>
    </source>
</evidence>
<dbReference type="NCBIfam" id="NF033510">
    <property type="entry name" value="Ca_tandemer"/>
    <property type="match status" value="3"/>
</dbReference>
<dbReference type="InterPro" id="IPR041498">
    <property type="entry name" value="Big_6"/>
</dbReference>
<keyword evidence="5" id="KW-1185">Reference proteome</keyword>
<comment type="caution">
    <text evidence="4">The sequence shown here is derived from an EMBL/GenBank/DDBJ whole genome shotgun (WGS) entry which is preliminary data.</text>
</comment>